<dbReference type="Proteomes" id="UP000319160">
    <property type="component" value="Unassembled WGS sequence"/>
</dbReference>
<feature type="compositionally biased region" description="Basic and acidic residues" evidence="1">
    <location>
        <begin position="533"/>
        <end position="545"/>
    </location>
</feature>
<feature type="compositionally biased region" description="Low complexity" evidence="1">
    <location>
        <begin position="296"/>
        <end position="311"/>
    </location>
</feature>
<protein>
    <submittedName>
        <fullName evidence="2">Uncharacterized protein</fullName>
    </submittedName>
</protein>
<dbReference type="Gene3D" id="3.40.20.10">
    <property type="entry name" value="Severin"/>
    <property type="match status" value="1"/>
</dbReference>
<keyword evidence="3" id="KW-1185">Reference proteome</keyword>
<dbReference type="SUPFAM" id="SSF55753">
    <property type="entry name" value="Actin depolymerizing proteins"/>
    <property type="match status" value="1"/>
</dbReference>
<organism evidence="2 3">
    <name type="scientific">Xylaria flabelliformis</name>
    <dbReference type="NCBI Taxonomy" id="2512241"/>
    <lineage>
        <taxon>Eukaryota</taxon>
        <taxon>Fungi</taxon>
        <taxon>Dikarya</taxon>
        <taxon>Ascomycota</taxon>
        <taxon>Pezizomycotina</taxon>
        <taxon>Sordariomycetes</taxon>
        <taxon>Xylariomycetidae</taxon>
        <taxon>Xylariales</taxon>
        <taxon>Xylariaceae</taxon>
        <taxon>Xylaria</taxon>
    </lineage>
</organism>
<feature type="compositionally biased region" description="Polar residues" evidence="1">
    <location>
        <begin position="991"/>
        <end position="1005"/>
    </location>
</feature>
<reference evidence="3" key="1">
    <citation type="submission" date="2019-06" db="EMBL/GenBank/DDBJ databases">
        <title>Draft genome sequence of the griseofulvin-producing fungus Xylaria cubensis strain G536.</title>
        <authorList>
            <person name="Mead M.E."/>
            <person name="Raja H.A."/>
            <person name="Steenwyk J.L."/>
            <person name="Knowles S.L."/>
            <person name="Oberlies N.H."/>
            <person name="Rokas A."/>
        </authorList>
    </citation>
    <scope>NUCLEOTIDE SEQUENCE [LARGE SCALE GENOMIC DNA]</scope>
    <source>
        <strain evidence="3">G536</strain>
    </source>
</reference>
<feature type="region of interest" description="Disordered" evidence="1">
    <location>
        <begin position="212"/>
        <end position="615"/>
    </location>
</feature>
<dbReference type="OrthoDB" id="74412at2759"/>
<sequence length="1190" mass="128756">MSLNGLDDVKVKEAHDAANAEPAGWFLLKYASRDEIDILDTGNGGISDIRSAIAKYEEPSPLYGFLRYRRRSVIIKYIPEDCSRLVQARAAVHFTAICDQFVHNATFEISDAKELKDSKLSAACSLHTASGSSSSSTSSLRRRRLNEIAEEEEEEERERKRKSAVKEEERQTSSVYSDHSALPPSPEPPVVLDRQQMTEPLDTAFAASTRNVPDFTGAHAPSSPTISDFDRRLSSQSARHEVYSSTSYTQGRKVKLGPRPSVDAHKRPSTAENIRPIAALPAGFKFFKGSKKSKSQEQGQSEQVDHVSPATPTAPRPPSPSVDDQFPQRPVTSSGASIKSTTTSMAPARDGKITPEKARLMKAMKLREKRLQDAKLEHASPTKENFSAGGAGLTTSDASGAIGPPVSPTTRSDTQSRDVALDSHPSSPGAASSTGIGDSTKASSLSDLTDETIQASKDPAEGVDEGVKEDTNIMKGSSSQRNTPLQNNTATTDTSQPGTIVNNVSGEKFTRDAEEFAQIPRRNPDVSQPTEPMTREPDSLHESNSLDKAMIQETSTTPTTPSLKSKFSRQDIDVPTDSSLPALAKTAPTPSSADSHYTKPRPEILLASPPKPSRHRVAVEPILTDLPAKSAIQVEPSDPLDDDALMDELQTATVQEAKPMLVSKSPITPVFPNSGSPPRKDARLPRAASNPMRSSLLMPVDMSQATTPRSVSSGGAATSNSLTRNPSNASVQSKKSNVGSSISQRIKALEALSGHTTEDRPRSTAPSSTFFTVRKQSTREPSKPHSVVDRAGSLTRQPPTPEDSQEPMPEASSSNRERSSSVASRLSMFEGQNTSRGRPESIQVTARIIRGATSPVKHVTNMSRKPGDGATTEFRQSTLLVDIHRAQSMTSKAPTERPPVADRPKTSVSEIQEQESTAATVNKQAKRRSSMSLMKNFIKEHTPLSNKSTENVAATSPGMAPLKSPSRPPSVHQTSTSFVRRLSTSSRRSSFNNEGDNASTPGATRSSSRISDSGSVEDDKSLSDKKSKNRTSRFMRRLSNSFTGARKAGSASISPTVAEEEADQLEKTAPLAKQPVSSPTIVAFMGDVNVQFPDNLLWKRRSMCLDAQGFLFLSTVQGSAKKVKDNASTKRFHLGDFRKPYIPDVEIQELPNSVVLDFVEGSSLQVACGDRTEQQNILQILQEAHQRHAN</sequence>
<dbReference type="AlphaFoldDB" id="A0A553HTA7"/>
<dbReference type="InterPro" id="IPR029006">
    <property type="entry name" value="ADF-H/Gelsolin-like_dom_sf"/>
</dbReference>
<feature type="compositionally biased region" description="Polar residues" evidence="1">
    <location>
        <begin position="474"/>
        <end position="505"/>
    </location>
</feature>
<feature type="compositionally biased region" description="Polar residues" evidence="1">
    <location>
        <begin position="943"/>
        <end position="954"/>
    </location>
</feature>
<dbReference type="GO" id="GO:0003779">
    <property type="term" value="F:actin binding"/>
    <property type="evidence" value="ECO:0007669"/>
    <property type="project" value="InterPro"/>
</dbReference>
<dbReference type="STRING" id="2512241.A0A553HTA7"/>
<feature type="compositionally biased region" description="Low complexity" evidence="1">
    <location>
        <begin position="974"/>
        <end position="990"/>
    </location>
</feature>
<feature type="compositionally biased region" description="Basic and acidic residues" evidence="1">
    <location>
        <begin position="1017"/>
        <end position="1026"/>
    </location>
</feature>
<comment type="caution">
    <text evidence="2">The sequence shown here is derived from an EMBL/GenBank/DDBJ whole genome shotgun (WGS) entry which is preliminary data.</text>
</comment>
<evidence type="ECO:0000313" key="2">
    <source>
        <dbReference type="EMBL" id="TRX91189.1"/>
    </source>
</evidence>
<feature type="compositionally biased region" description="Basic and acidic residues" evidence="1">
    <location>
        <begin position="228"/>
        <end position="242"/>
    </location>
</feature>
<feature type="compositionally biased region" description="Basic and acidic residues" evidence="1">
    <location>
        <begin position="349"/>
        <end position="381"/>
    </location>
</feature>
<feature type="compositionally biased region" description="Basic and acidic residues" evidence="1">
    <location>
        <begin position="777"/>
        <end position="788"/>
    </location>
</feature>
<feature type="region of interest" description="Disordered" evidence="1">
    <location>
        <begin position="126"/>
        <end position="192"/>
    </location>
</feature>
<name>A0A553HTA7_9PEZI</name>
<feature type="compositionally biased region" description="Polar residues" evidence="1">
    <location>
        <begin position="703"/>
        <end position="744"/>
    </location>
</feature>
<feature type="compositionally biased region" description="Polar residues" evidence="1">
    <location>
        <begin position="330"/>
        <end position="345"/>
    </location>
</feature>
<feature type="compositionally biased region" description="Low complexity" evidence="1">
    <location>
        <begin position="810"/>
        <end position="825"/>
    </location>
</feature>
<feature type="region of interest" description="Disordered" evidence="1">
    <location>
        <begin position="887"/>
        <end position="1071"/>
    </location>
</feature>
<feature type="compositionally biased region" description="Low complexity" evidence="1">
    <location>
        <begin position="130"/>
        <end position="139"/>
    </location>
</feature>
<accession>A0A553HTA7</accession>
<gene>
    <name evidence="2" type="ORF">FHL15_007977</name>
</gene>
<feature type="compositionally biased region" description="Polar residues" evidence="1">
    <location>
        <begin position="906"/>
        <end position="923"/>
    </location>
</feature>
<feature type="compositionally biased region" description="Basic residues" evidence="1">
    <location>
        <begin position="1027"/>
        <end position="1036"/>
    </location>
</feature>
<feature type="compositionally biased region" description="Polar residues" evidence="1">
    <location>
        <begin position="764"/>
        <end position="775"/>
    </location>
</feature>
<dbReference type="EMBL" id="VFLP01000048">
    <property type="protein sequence ID" value="TRX91189.1"/>
    <property type="molecule type" value="Genomic_DNA"/>
</dbReference>
<proteinExistence type="predicted"/>
<feature type="compositionally biased region" description="Polar residues" evidence="1">
    <location>
        <begin position="424"/>
        <end position="455"/>
    </location>
</feature>
<evidence type="ECO:0000256" key="1">
    <source>
        <dbReference type="SAM" id="MobiDB-lite"/>
    </source>
</evidence>
<evidence type="ECO:0000313" key="3">
    <source>
        <dbReference type="Proteomes" id="UP000319160"/>
    </source>
</evidence>
<feature type="region of interest" description="Disordered" evidence="1">
    <location>
        <begin position="656"/>
        <end position="842"/>
    </location>
</feature>